<protein>
    <submittedName>
        <fullName evidence="2">Uncharacterized protein</fullName>
    </submittedName>
</protein>
<evidence type="ECO:0000256" key="1">
    <source>
        <dbReference type="SAM" id="Phobius"/>
    </source>
</evidence>
<organism evidence="2 3">
    <name type="scientific">Actinomyces capricornis</name>
    <dbReference type="NCBI Taxonomy" id="2755559"/>
    <lineage>
        <taxon>Bacteria</taxon>
        <taxon>Bacillati</taxon>
        <taxon>Actinomycetota</taxon>
        <taxon>Actinomycetes</taxon>
        <taxon>Actinomycetales</taxon>
        <taxon>Actinomycetaceae</taxon>
        <taxon>Actinomyces</taxon>
    </lineage>
</organism>
<keyword evidence="3" id="KW-1185">Reference proteome</keyword>
<keyword evidence="1" id="KW-0472">Membrane</keyword>
<gene>
    <name evidence="2" type="ORF">MANAM107_21140</name>
</gene>
<evidence type="ECO:0000313" key="2">
    <source>
        <dbReference type="EMBL" id="BDA65280.1"/>
    </source>
</evidence>
<sequence>MFMKVKNWIKDGSLQAGLIPVYSAVLAFLLSLALDWIFGRSDPWLAVACVVSVFVVYILTSLTVHARYVAPVERASRRIDERVDLFLRKADFGGFEWIVDNAYLKAVEAGESVEEVWIVSVDLAGDLERGDFVDVVRRNIQRGVKYVYFIPDNRVRFSKVAALKDVYKSNPLIKVQSLNGDFFFLVKDLDFIIYNPTGSSRSGFMGLPVDDGRGRWTARISDSLMDVLVGKLNEFLENGGSSVKW</sequence>
<proteinExistence type="predicted"/>
<dbReference type="EMBL" id="AP025017">
    <property type="protein sequence ID" value="BDA65280.1"/>
    <property type="molecule type" value="Genomic_DNA"/>
</dbReference>
<keyword evidence="1" id="KW-1133">Transmembrane helix</keyword>
<feature type="transmembrane region" description="Helical" evidence="1">
    <location>
        <begin position="21"/>
        <end position="38"/>
    </location>
</feature>
<name>A0ABM7UE12_9ACTO</name>
<dbReference type="Proteomes" id="UP000824496">
    <property type="component" value="Chromosome"/>
</dbReference>
<keyword evidence="1" id="KW-0812">Transmembrane</keyword>
<accession>A0ABM7UE12</accession>
<reference evidence="2 3" key="1">
    <citation type="submission" date="2021-08" db="EMBL/GenBank/DDBJ databases">
        <title>Whole genome sequence of novel Actinomyces species strain MAS-1.</title>
        <authorList>
            <person name="Saito M."/>
            <person name="Kuwahara N."/>
            <person name="Takizawa T."/>
            <person name="Gotouda H."/>
            <person name="Ochiai T."/>
        </authorList>
    </citation>
    <scope>NUCLEOTIDE SEQUENCE [LARGE SCALE GENOMIC DNA]</scope>
    <source>
        <strain evidence="2 3">MAS-1</strain>
    </source>
</reference>
<feature type="transmembrane region" description="Helical" evidence="1">
    <location>
        <begin position="44"/>
        <end position="69"/>
    </location>
</feature>
<evidence type="ECO:0000313" key="3">
    <source>
        <dbReference type="Proteomes" id="UP000824496"/>
    </source>
</evidence>